<evidence type="ECO:0000256" key="1">
    <source>
        <dbReference type="ARBA" id="ARBA00007159"/>
    </source>
</evidence>
<gene>
    <name evidence="4" type="ORF">HERILL_LOCUS16194</name>
</gene>
<evidence type="ECO:0000259" key="3">
    <source>
        <dbReference type="PROSITE" id="PS50211"/>
    </source>
</evidence>
<dbReference type="GO" id="GO:0055037">
    <property type="term" value="C:recycling endosome"/>
    <property type="evidence" value="ECO:0007669"/>
    <property type="project" value="TreeGrafter"/>
</dbReference>
<feature type="region of interest" description="Disordered" evidence="2">
    <location>
        <begin position="272"/>
        <end position="314"/>
    </location>
</feature>
<dbReference type="PANTHER" id="PTHR13677:SF0">
    <property type="entry name" value="LD41638P"/>
    <property type="match status" value="1"/>
</dbReference>
<dbReference type="Pfam" id="PF08616">
    <property type="entry name" value="SPA"/>
    <property type="match status" value="1"/>
</dbReference>
<dbReference type="Gene3D" id="3.40.50.11500">
    <property type="match status" value="1"/>
</dbReference>
<proteinExistence type="inferred from homology"/>
<protein>
    <recommendedName>
        <fullName evidence="3">UDENN domain-containing protein</fullName>
    </recommendedName>
</protein>
<dbReference type="OrthoDB" id="10265409at2759"/>
<dbReference type="InterPro" id="IPR043153">
    <property type="entry name" value="DENN_C"/>
</dbReference>
<dbReference type="InParanoid" id="A0A7R8V876"/>
<name>A0A7R8V876_HERIL</name>
<dbReference type="GO" id="GO:0005085">
    <property type="term" value="F:guanyl-nucleotide exchange factor activity"/>
    <property type="evidence" value="ECO:0007669"/>
    <property type="project" value="InterPro"/>
</dbReference>
<dbReference type="Proteomes" id="UP000594454">
    <property type="component" value="Chromosome 7"/>
</dbReference>
<dbReference type="PROSITE" id="PS50211">
    <property type="entry name" value="DENN"/>
    <property type="match status" value="1"/>
</dbReference>
<evidence type="ECO:0000256" key="2">
    <source>
        <dbReference type="SAM" id="MobiDB-lite"/>
    </source>
</evidence>
<dbReference type="InterPro" id="IPR037516">
    <property type="entry name" value="Tripartite_DENN"/>
</dbReference>
<feature type="compositionally biased region" description="Low complexity" evidence="2">
    <location>
        <begin position="276"/>
        <end position="286"/>
    </location>
</feature>
<evidence type="ECO:0000313" key="4">
    <source>
        <dbReference type="EMBL" id="CAD7093945.1"/>
    </source>
</evidence>
<dbReference type="AlphaFoldDB" id="A0A7R8V876"/>
<dbReference type="FunCoup" id="A0A7R8V876">
    <property type="interactions" value="1620"/>
</dbReference>
<sequence>MAMRSEGGDVAAVGINNHADVERELWSHGVRDKSVDGAVDGGANPQDKCHPESGCTGCPADNQDVALTDDSDAVDPKWKRFSEWMHCVCLVTFDLELGQVMELIYPKHVTLSEQEKTNLCYLAFPDSNSGCMGDTQFHIRLRVAPCTGDTLLNATQRQFNTQCIPVQRVDPGHYWGFVYFRQTKDTSLPRGYFQKSFIIMTRLPFFNLFYEMCSLLAPEYFREGISVLERACDQICQWPSLQAGQSLSLPLLRTVYQTVLSKNSSKFHCTFSVPTSSSSSRNNSKNASDDDLAGCCESNENRSEKTDATASVHGPSLPPQVLTSVHEIEIFRSLFSVITQIHLLWELVLIGEPIVVMGTSPDDCSYMVQSLISLIAPLAYCAESRPYFTIHDSEFKEFTQRPEGPPPIIIGVTNPFFNKPLQNWPHIIRLHGQQLQQSSSPVGLLTGTLVGVGDGSNIVTTATAGGASKNSSTGSKLRKIKSFSGSKSTDCSPGVYTKYKPFLQKDKSVIKKILHGVKTKRPASVQSALLRRYLLELTQSFMIPLERYMASLMPLQKDISPFKAAPNPNQFKQDDFLSKLEQAGPHLTSPLKGDWEGLYKRFFRSPNFKGWYEMRELELRQTLQALQLQALSDADLNLWAQGKHEVEIVDMILKLKQKLQLYSNPDGCQCSGGHKCSSNGSIGNSGTSSTSGVCNDPNRHLIDSLLSSNHALKISILSCSDVYIGEYFETEDRDIAVTCS</sequence>
<dbReference type="InterPro" id="IPR024224">
    <property type="entry name" value="DENND6"/>
</dbReference>
<keyword evidence="5" id="KW-1185">Reference proteome</keyword>
<feature type="domain" description="UDENN" evidence="3">
    <location>
        <begin position="86"/>
        <end position="622"/>
    </location>
</feature>
<dbReference type="EMBL" id="LR899015">
    <property type="protein sequence ID" value="CAD7093945.1"/>
    <property type="molecule type" value="Genomic_DNA"/>
</dbReference>
<dbReference type="PANTHER" id="PTHR13677">
    <property type="entry name" value="LD41638P"/>
    <property type="match status" value="1"/>
</dbReference>
<organism evidence="4 5">
    <name type="scientific">Hermetia illucens</name>
    <name type="common">Black soldier fly</name>
    <dbReference type="NCBI Taxonomy" id="343691"/>
    <lineage>
        <taxon>Eukaryota</taxon>
        <taxon>Metazoa</taxon>
        <taxon>Ecdysozoa</taxon>
        <taxon>Arthropoda</taxon>
        <taxon>Hexapoda</taxon>
        <taxon>Insecta</taxon>
        <taxon>Pterygota</taxon>
        <taxon>Neoptera</taxon>
        <taxon>Endopterygota</taxon>
        <taxon>Diptera</taxon>
        <taxon>Brachycera</taxon>
        <taxon>Stratiomyomorpha</taxon>
        <taxon>Stratiomyidae</taxon>
        <taxon>Hermetiinae</taxon>
        <taxon>Hermetia</taxon>
    </lineage>
</organism>
<accession>A0A7R8V876</accession>
<comment type="similarity">
    <text evidence="1">Belongs to the DENND6 family.</text>
</comment>
<reference evidence="4 5" key="1">
    <citation type="submission" date="2020-11" db="EMBL/GenBank/DDBJ databases">
        <authorList>
            <person name="Wallbank WR R."/>
            <person name="Pardo Diaz C."/>
            <person name="Kozak K."/>
            <person name="Martin S."/>
            <person name="Jiggins C."/>
            <person name="Moest M."/>
            <person name="Warren A I."/>
            <person name="Generalovic N T."/>
            <person name="Byers J.R.P. K."/>
            <person name="Montejo-Kovacevich G."/>
            <person name="Yen C E."/>
        </authorList>
    </citation>
    <scope>NUCLEOTIDE SEQUENCE [LARGE SCALE GENOMIC DNA]</scope>
</reference>
<evidence type="ECO:0000313" key="5">
    <source>
        <dbReference type="Proteomes" id="UP000594454"/>
    </source>
</evidence>